<dbReference type="InterPro" id="IPR009057">
    <property type="entry name" value="Homeodomain-like_sf"/>
</dbReference>
<evidence type="ECO:0000256" key="2">
    <source>
        <dbReference type="ARBA" id="ARBA00023125"/>
    </source>
</evidence>
<dbReference type="InterPro" id="IPR036271">
    <property type="entry name" value="Tet_transcr_reg_TetR-rel_C_sf"/>
</dbReference>
<dbReference type="InterPro" id="IPR054156">
    <property type="entry name" value="YxaF_TetR_C"/>
</dbReference>
<dbReference type="SUPFAM" id="SSF46689">
    <property type="entry name" value="Homeodomain-like"/>
    <property type="match status" value="1"/>
</dbReference>
<evidence type="ECO:0000313" key="8">
    <source>
        <dbReference type="Proteomes" id="UP000680132"/>
    </source>
</evidence>
<dbReference type="PANTHER" id="PTHR47506:SF3">
    <property type="entry name" value="HTH-TYPE TRANSCRIPTIONAL REGULATOR LMRA"/>
    <property type="match status" value="1"/>
</dbReference>
<keyword evidence="2 4" id="KW-0238">DNA-binding</keyword>
<dbReference type="RefSeq" id="WP_208500131.1">
    <property type="nucleotide sequence ID" value="NZ_JAGFOA010000001.1"/>
</dbReference>
<feature type="domain" description="HTH tetR-type" evidence="5">
    <location>
        <begin position="3"/>
        <end position="63"/>
    </location>
</feature>
<dbReference type="EMBL" id="JAGFOA010000001">
    <property type="protein sequence ID" value="MBO3662457.1"/>
    <property type="molecule type" value="Genomic_DNA"/>
</dbReference>
<reference evidence="7" key="1">
    <citation type="submission" date="2021-03" db="EMBL/GenBank/DDBJ databases">
        <title>Microbacterium sp. nov., a novel actinobacterium isolated from cow dung.</title>
        <authorList>
            <person name="Zhang L."/>
        </authorList>
    </citation>
    <scope>NUCLEOTIDE SEQUENCE</scope>
    <source>
        <strain evidence="7">NEAU-LLB</strain>
    </source>
</reference>
<keyword evidence="8" id="KW-1185">Reference proteome</keyword>
<dbReference type="EMBL" id="JAGFOA010000005">
    <property type="protein sequence ID" value="MBO3664449.1"/>
    <property type="molecule type" value="Genomic_DNA"/>
</dbReference>
<proteinExistence type="predicted"/>
<evidence type="ECO:0000256" key="3">
    <source>
        <dbReference type="ARBA" id="ARBA00023163"/>
    </source>
</evidence>
<dbReference type="Pfam" id="PF21993">
    <property type="entry name" value="TetR_C_13_2"/>
    <property type="match status" value="1"/>
</dbReference>
<dbReference type="Gene3D" id="1.10.357.10">
    <property type="entry name" value="Tetracycline Repressor, domain 2"/>
    <property type="match status" value="1"/>
</dbReference>
<evidence type="ECO:0000256" key="4">
    <source>
        <dbReference type="PROSITE-ProRule" id="PRU00335"/>
    </source>
</evidence>
<protein>
    <submittedName>
        <fullName evidence="7">TetR/AcrR family transcriptional regulator</fullName>
    </submittedName>
</protein>
<evidence type="ECO:0000313" key="6">
    <source>
        <dbReference type="EMBL" id="MBO3662457.1"/>
    </source>
</evidence>
<dbReference type="SUPFAM" id="SSF48498">
    <property type="entry name" value="Tetracyclin repressor-like, C-terminal domain"/>
    <property type="match status" value="1"/>
</dbReference>
<organism evidence="7 8">
    <name type="scientific">Microbacterium stercoris</name>
    <dbReference type="NCBI Taxonomy" id="2820289"/>
    <lineage>
        <taxon>Bacteria</taxon>
        <taxon>Bacillati</taxon>
        <taxon>Actinomycetota</taxon>
        <taxon>Actinomycetes</taxon>
        <taxon>Micrococcales</taxon>
        <taxon>Microbacteriaceae</taxon>
        <taxon>Microbacterium</taxon>
    </lineage>
</organism>
<evidence type="ECO:0000313" key="7">
    <source>
        <dbReference type="EMBL" id="MBO3664449.1"/>
    </source>
</evidence>
<dbReference type="PANTHER" id="PTHR47506">
    <property type="entry name" value="TRANSCRIPTIONAL REGULATORY PROTEIN"/>
    <property type="match status" value="1"/>
</dbReference>
<dbReference type="Proteomes" id="UP000680132">
    <property type="component" value="Unassembled WGS sequence"/>
</dbReference>
<dbReference type="GO" id="GO:0003677">
    <property type="term" value="F:DNA binding"/>
    <property type="evidence" value="ECO:0007669"/>
    <property type="project" value="UniProtKB-UniRule"/>
</dbReference>
<gene>
    <name evidence="6" type="ORF">J5V96_02915</name>
    <name evidence="7" type="ORF">J5V96_13160</name>
</gene>
<dbReference type="Pfam" id="PF00440">
    <property type="entry name" value="TetR_N"/>
    <property type="match status" value="1"/>
</dbReference>
<dbReference type="PROSITE" id="PS50977">
    <property type="entry name" value="HTH_TETR_2"/>
    <property type="match status" value="1"/>
</dbReference>
<comment type="caution">
    <text evidence="7">The sequence shown here is derived from an EMBL/GenBank/DDBJ whole genome shotgun (WGS) entry which is preliminary data.</text>
</comment>
<sequence>MSSDTRDTLIGAAQELYAESGVAATTPRQVLQRSGVGQGSLYHHFPSKRELAIAAVERTVSTALAAAEADLHGEADPRSRLAAYLQRPRDAIRGCRIGRLTSDPFVMADATLRDDVAGYFRRLLDEVGAVFREQGLSDGDARDRATAAVAIIQGGYVLSRAAQDPDAMRSAVRGFLGLLGER</sequence>
<accession>A0A939QKM2</accession>
<name>A0A939QKM2_9MICO</name>
<feature type="DNA-binding region" description="H-T-H motif" evidence="4">
    <location>
        <begin position="26"/>
        <end position="45"/>
    </location>
</feature>
<dbReference type="PRINTS" id="PR00455">
    <property type="entry name" value="HTHTETR"/>
</dbReference>
<dbReference type="InterPro" id="IPR001647">
    <property type="entry name" value="HTH_TetR"/>
</dbReference>
<keyword evidence="1" id="KW-0805">Transcription regulation</keyword>
<evidence type="ECO:0000256" key="1">
    <source>
        <dbReference type="ARBA" id="ARBA00023015"/>
    </source>
</evidence>
<evidence type="ECO:0000259" key="5">
    <source>
        <dbReference type="PROSITE" id="PS50977"/>
    </source>
</evidence>
<keyword evidence="3" id="KW-0804">Transcription</keyword>
<dbReference type="AlphaFoldDB" id="A0A939QKM2"/>